<dbReference type="AlphaFoldDB" id="A0A7X5UU31"/>
<comment type="caution">
    <text evidence="2">The sequence shown here is derived from an EMBL/GenBank/DDBJ whole genome shotgun (WGS) entry which is preliminary data.</text>
</comment>
<dbReference type="Proteomes" id="UP000545493">
    <property type="component" value="Unassembled WGS sequence"/>
</dbReference>
<keyword evidence="2" id="KW-0067">ATP-binding</keyword>
<evidence type="ECO:0000313" key="2">
    <source>
        <dbReference type="EMBL" id="NIJ14267.1"/>
    </source>
</evidence>
<dbReference type="Pfam" id="PF10944">
    <property type="entry name" value="DUF2630"/>
    <property type="match status" value="1"/>
</dbReference>
<gene>
    <name evidence="2" type="ORF">FHU38_004611</name>
</gene>
<feature type="region of interest" description="Disordered" evidence="1">
    <location>
        <begin position="58"/>
        <end position="80"/>
    </location>
</feature>
<dbReference type="EMBL" id="JAAOYM010000001">
    <property type="protein sequence ID" value="NIJ14267.1"/>
    <property type="molecule type" value="Genomic_DNA"/>
</dbReference>
<dbReference type="RefSeq" id="WP_167175047.1">
    <property type="nucleotide sequence ID" value="NZ_JAAOYM010000001.1"/>
</dbReference>
<evidence type="ECO:0000313" key="3">
    <source>
        <dbReference type="Proteomes" id="UP000545493"/>
    </source>
</evidence>
<proteinExistence type="predicted"/>
<keyword evidence="2" id="KW-0378">Hydrolase</keyword>
<keyword evidence="3" id="KW-1185">Reference proteome</keyword>
<evidence type="ECO:0000256" key="1">
    <source>
        <dbReference type="SAM" id="MobiDB-lite"/>
    </source>
</evidence>
<protein>
    <submittedName>
        <fullName evidence="2">Rad3-related DNA helicase</fullName>
    </submittedName>
</protein>
<keyword evidence="2" id="KW-0347">Helicase</keyword>
<dbReference type="InterPro" id="IPR020311">
    <property type="entry name" value="Uncharacterised_Rv0898c"/>
</dbReference>
<dbReference type="GO" id="GO:0004386">
    <property type="term" value="F:helicase activity"/>
    <property type="evidence" value="ECO:0007669"/>
    <property type="project" value="UniProtKB-KW"/>
</dbReference>
<feature type="compositionally biased region" description="Basic and acidic residues" evidence="1">
    <location>
        <begin position="58"/>
        <end position="73"/>
    </location>
</feature>
<organism evidence="2 3">
    <name type="scientific">Saccharomonospora amisosensis</name>
    <dbReference type="NCBI Taxonomy" id="1128677"/>
    <lineage>
        <taxon>Bacteria</taxon>
        <taxon>Bacillati</taxon>
        <taxon>Actinomycetota</taxon>
        <taxon>Actinomycetes</taxon>
        <taxon>Pseudonocardiales</taxon>
        <taxon>Pseudonocardiaceae</taxon>
        <taxon>Saccharomonospora</taxon>
    </lineage>
</organism>
<sequence length="80" mass="9420">MAEQDIIAHIDELIAEEHQLRSRATGTGLGDHDRKRLREVEQRLDQCWDLLRQRRARAEFGDNPDQAHERPVSEVESYQQ</sequence>
<keyword evidence="2" id="KW-0547">Nucleotide-binding</keyword>
<reference evidence="2 3" key="1">
    <citation type="submission" date="2020-03" db="EMBL/GenBank/DDBJ databases">
        <title>Sequencing the genomes of 1000 actinobacteria strains.</title>
        <authorList>
            <person name="Klenk H.-P."/>
        </authorList>
    </citation>
    <scope>NUCLEOTIDE SEQUENCE [LARGE SCALE GENOMIC DNA]</scope>
    <source>
        <strain evidence="2 3">DSM 45685</strain>
    </source>
</reference>
<name>A0A7X5UU31_9PSEU</name>
<accession>A0A7X5UU31</accession>